<dbReference type="PANTHER" id="PTHR22916:SF3">
    <property type="entry name" value="UDP-GLCNAC:BETAGAL BETA-1,3-N-ACETYLGLUCOSAMINYLTRANSFERASE-LIKE PROTEIN 1"/>
    <property type="match status" value="1"/>
</dbReference>
<keyword evidence="3" id="KW-1185">Reference proteome</keyword>
<accession>A0ABT2Z2D3</accession>
<feature type="domain" description="Glycosyltransferase 2-like" evidence="1">
    <location>
        <begin position="9"/>
        <end position="139"/>
    </location>
</feature>
<reference evidence="2 3" key="1">
    <citation type="submission" date="2022-10" db="EMBL/GenBank/DDBJ databases">
        <title>Defluviimonas sp. nov., isolated from ocean surface water.</title>
        <authorList>
            <person name="He W."/>
            <person name="Wang L."/>
            <person name="Zhang D.-F."/>
        </authorList>
    </citation>
    <scope>NUCLEOTIDE SEQUENCE [LARGE SCALE GENOMIC DNA]</scope>
    <source>
        <strain evidence="2 3">WL0075</strain>
    </source>
</reference>
<dbReference type="Pfam" id="PF00535">
    <property type="entry name" value="Glycos_transf_2"/>
    <property type="match status" value="1"/>
</dbReference>
<dbReference type="SUPFAM" id="SSF53448">
    <property type="entry name" value="Nucleotide-diphospho-sugar transferases"/>
    <property type="match status" value="1"/>
</dbReference>
<comment type="caution">
    <text evidence="2">The sequence shown here is derived from an EMBL/GenBank/DDBJ whole genome shotgun (WGS) entry which is preliminary data.</text>
</comment>
<gene>
    <name evidence="2" type="ORF">OE647_11180</name>
</gene>
<dbReference type="Gene3D" id="3.90.550.10">
    <property type="entry name" value="Spore Coat Polysaccharide Biosynthesis Protein SpsA, Chain A"/>
    <property type="match status" value="1"/>
</dbReference>
<evidence type="ECO:0000313" key="3">
    <source>
        <dbReference type="Proteomes" id="UP001652503"/>
    </source>
</evidence>
<evidence type="ECO:0000313" key="2">
    <source>
        <dbReference type="EMBL" id="MCV2865288.1"/>
    </source>
</evidence>
<organism evidence="2 3">
    <name type="scientific">Albidovulum sediminicola</name>
    <dbReference type="NCBI Taxonomy" id="2984331"/>
    <lineage>
        <taxon>Bacteria</taxon>
        <taxon>Pseudomonadati</taxon>
        <taxon>Pseudomonadota</taxon>
        <taxon>Alphaproteobacteria</taxon>
        <taxon>Rhodobacterales</taxon>
        <taxon>Paracoccaceae</taxon>
        <taxon>Albidovulum</taxon>
    </lineage>
</organism>
<name>A0ABT2Z2D3_9RHOB</name>
<dbReference type="InterPro" id="IPR001173">
    <property type="entry name" value="Glyco_trans_2-like"/>
</dbReference>
<protein>
    <submittedName>
        <fullName evidence="2">Glycosyltransferase family 2 protein</fullName>
    </submittedName>
</protein>
<dbReference type="InterPro" id="IPR029044">
    <property type="entry name" value="Nucleotide-diphossugar_trans"/>
</dbReference>
<sequence length="308" mass="33771">MKTGAHVAILLATYNGARYLHAQLDSIAAQDHGDWSLHVSDDGSQDRTHEIVAEFARAHPDRKIVWRMGPGRGSTVNFLSLLRDTGIKADHFAFADQDDVWLPGKLRRAVEALARHPDDAALYGSRSWIADADLTIRGMSPLPRRAPAFRNALVQSFAGGNTMVLNAKARALARRAGPADGAVCHDWWLYQLVSGAGGQVLYDPVPSLLYRQHEANQIGANLSLPARLRRLSFLLRGKFAAWNGANTAELKRAASILTPESRDCLEAFLRLRGDRGLRALRQLRAAGLFRQSRAGDLSLALATMLGRV</sequence>
<dbReference type="PANTHER" id="PTHR22916">
    <property type="entry name" value="GLYCOSYLTRANSFERASE"/>
    <property type="match status" value="1"/>
</dbReference>
<dbReference type="CDD" id="cd04196">
    <property type="entry name" value="GT_2_like_d"/>
    <property type="match status" value="1"/>
</dbReference>
<evidence type="ECO:0000259" key="1">
    <source>
        <dbReference type="Pfam" id="PF00535"/>
    </source>
</evidence>
<dbReference type="RefSeq" id="WP_263721804.1">
    <property type="nucleotide sequence ID" value="NZ_JAOWLA010000009.1"/>
</dbReference>
<dbReference type="EMBL" id="JAOWLA010000009">
    <property type="protein sequence ID" value="MCV2865288.1"/>
    <property type="molecule type" value="Genomic_DNA"/>
</dbReference>
<dbReference type="Proteomes" id="UP001652503">
    <property type="component" value="Unassembled WGS sequence"/>
</dbReference>
<proteinExistence type="predicted"/>